<dbReference type="AlphaFoldDB" id="A0A6B3QXS5"/>
<proteinExistence type="predicted"/>
<keyword evidence="2" id="KW-1185">Reference proteome</keyword>
<gene>
    <name evidence="1" type="ORF">G3567_02535</name>
</gene>
<dbReference type="EMBL" id="JAAIKD010000001">
    <property type="protein sequence ID" value="NEV93023.1"/>
    <property type="molecule type" value="Genomic_DNA"/>
</dbReference>
<dbReference type="RefSeq" id="WP_164003744.1">
    <property type="nucleotide sequence ID" value="NZ_JAAIKD010000001.1"/>
</dbReference>
<evidence type="ECO:0008006" key="3">
    <source>
        <dbReference type="Google" id="ProtNLM"/>
    </source>
</evidence>
<protein>
    <recommendedName>
        <fullName evidence="3">N-acetyltransferase domain-containing protein</fullName>
    </recommendedName>
</protein>
<dbReference type="Proteomes" id="UP000478505">
    <property type="component" value="Unassembled WGS sequence"/>
</dbReference>
<evidence type="ECO:0000313" key="1">
    <source>
        <dbReference type="EMBL" id="NEV93023.1"/>
    </source>
</evidence>
<sequence length="233" mass="27025">MILKKSIEEVSETELSQIKSILKPFYVDIESLVERELKLNNFIYLYQDKASHILGFFMVNFPQFNKTGNNFIYLGLSCASKHKKNIGFSLYAKFTLDAYQLEKEFKTKIYLYGTTATSTLLRLLTKVWSNLRPSLEGEYSQNDKVLSEKIKPLLNYKSNADDHPFVLKKHASKTLYSPAEKVRINAYAIKNKIRLFEKIGVCEEEGDRLLVILEIPDSTKIKEFQKMLNTNEI</sequence>
<reference evidence="1 2" key="1">
    <citation type="submission" date="2020-02" db="EMBL/GenBank/DDBJ databases">
        <title>Flavobacteriaceae Psychroflexus bacterium YR1-1, complete genome.</title>
        <authorList>
            <person name="Li Y."/>
            <person name="Wu S."/>
        </authorList>
    </citation>
    <scope>NUCLEOTIDE SEQUENCE [LARGE SCALE GENOMIC DNA]</scope>
    <source>
        <strain evidence="1 2">YR1-1</strain>
    </source>
</reference>
<name>A0A6B3QXS5_9FLAO</name>
<organism evidence="1 2">
    <name type="scientific">Psychroflexus aurantiacus</name>
    <dbReference type="NCBI Taxonomy" id="2709310"/>
    <lineage>
        <taxon>Bacteria</taxon>
        <taxon>Pseudomonadati</taxon>
        <taxon>Bacteroidota</taxon>
        <taxon>Flavobacteriia</taxon>
        <taxon>Flavobacteriales</taxon>
        <taxon>Flavobacteriaceae</taxon>
        <taxon>Psychroflexus</taxon>
    </lineage>
</organism>
<accession>A0A6B3QXS5</accession>
<evidence type="ECO:0000313" key="2">
    <source>
        <dbReference type="Proteomes" id="UP000478505"/>
    </source>
</evidence>
<comment type="caution">
    <text evidence="1">The sequence shown here is derived from an EMBL/GenBank/DDBJ whole genome shotgun (WGS) entry which is preliminary data.</text>
</comment>